<feature type="compositionally biased region" description="Basic residues" evidence="1">
    <location>
        <begin position="113"/>
        <end position="127"/>
    </location>
</feature>
<feature type="compositionally biased region" description="Basic and acidic residues" evidence="1">
    <location>
        <begin position="325"/>
        <end position="335"/>
    </location>
</feature>
<dbReference type="EMBL" id="CADCTV010000874">
    <property type="protein sequence ID" value="CAA9366977.1"/>
    <property type="molecule type" value="Genomic_DNA"/>
</dbReference>
<feature type="compositionally biased region" description="Low complexity" evidence="1">
    <location>
        <begin position="99"/>
        <end position="112"/>
    </location>
</feature>
<feature type="compositionally biased region" description="Basic residues" evidence="1">
    <location>
        <begin position="406"/>
        <end position="419"/>
    </location>
</feature>
<feature type="compositionally biased region" description="Basic residues" evidence="1">
    <location>
        <begin position="431"/>
        <end position="446"/>
    </location>
</feature>
<feature type="compositionally biased region" description="Low complexity" evidence="1">
    <location>
        <begin position="451"/>
        <end position="466"/>
    </location>
</feature>
<feature type="compositionally biased region" description="Basic residues" evidence="1">
    <location>
        <begin position="599"/>
        <end position="611"/>
    </location>
</feature>
<evidence type="ECO:0000313" key="2">
    <source>
        <dbReference type="EMBL" id="CAA9366977.1"/>
    </source>
</evidence>
<feature type="non-terminal residue" evidence="2">
    <location>
        <position position="1"/>
    </location>
</feature>
<feature type="compositionally biased region" description="Low complexity" evidence="1">
    <location>
        <begin position="345"/>
        <end position="354"/>
    </location>
</feature>
<feature type="compositionally biased region" description="Basic and acidic residues" evidence="1">
    <location>
        <begin position="284"/>
        <end position="295"/>
    </location>
</feature>
<evidence type="ECO:0000256" key="1">
    <source>
        <dbReference type="SAM" id="MobiDB-lite"/>
    </source>
</evidence>
<sequence>AHSIPPDRPGAAGRGGARRGAGDHRSRALPRLPPSAAAAGSLSQHPGGIGLLPDHHPGAGGNDPRHPGVPERARPGDGGHVLLSAPGRRVHHRVRHLGRQPAVGGRGAAARRGPAHLRRHRPPRARSRAAGVRGPEPVPGAHLSHPRAGHQEAGAHLHAGAARRERQRGIPLPAGHRPERGAGGAADGRGEDRRAGRAADGVLAQPPGRRTAAGRRRRAGELRTGAALGTARLPALLLALRGRGGDVALHLPRAGQGRLLPAPSLAHLRVAAPRVPGQGRGLRGGRERVDGRGGEDGGGAAGAGVRHPRPEPRRPLQRGGVFRRNAADGRGPDRRRPGRARPRGAVRPGAAGAGRHQHQRRADRGAAPVSARLHPPAAAGVHDRRPAHRRRDRRGPDHPQRGARAGGRRAAVHLRRGIRREHAAAGPRGGRERRHRRLRGAQRGHRGQGLGLFRQGEPPRAHQPAPGHGPGAYGPRVSARAAGPVQGHAGGAGGPLPQRAGPGQRHPAAERQRIAHADVHLSRAALSPPRRAARVPSAAVGHASRRLADGADPQQRRKPRAGGRGGGPGHPLRHRHPLHLVPGAGAGCAESRARLLRPGRRARGGLARKRACLGAGPAGPQGGQARTRVSGSSPARGPAVGSVGDDGPRGRGTEPRVAPAAGGGRAGGRGGDRCGGRHAARGRQDVLPARGRVDRRGDQARHAPAGDGAGVRHPRVLRPGDAHSRAGPLLQPGRAGGGGPRRPRVPGASRGAV</sequence>
<organism evidence="2">
    <name type="scientific">uncultured Gemmatimonadota bacterium</name>
    <dbReference type="NCBI Taxonomy" id="203437"/>
    <lineage>
        <taxon>Bacteria</taxon>
        <taxon>Pseudomonadati</taxon>
        <taxon>Gemmatimonadota</taxon>
        <taxon>environmental samples</taxon>
    </lineage>
</organism>
<feature type="compositionally biased region" description="Basic residues" evidence="1">
    <location>
        <begin position="88"/>
        <end position="98"/>
    </location>
</feature>
<feature type="region of interest" description="Disordered" evidence="1">
    <location>
        <begin position="1"/>
        <end position="220"/>
    </location>
</feature>
<dbReference type="AlphaFoldDB" id="A0A6J4MUC9"/>
<feature type="compositionally biased region" description="Low complexity" evidence="1">
    <location>
        <begin position="524"/>
        <end position="540"/>
    </location>
</feature>
<feature type="compositionally biased region" description="Low complexity" evidence="1">
    <location>
        <begin position="34"/>
        <end position="43"/>
    </location>
</feature>
<accession>A0A6J4MUC9</accession>
<feature type="compositionally biased region" description="Basic and acidic residues" evidence="1">
    <location>
        <begin position="691"/>
        <end position="701"/>
    </location>
</feature>
<protein>
    <submittedName>
        <fullName evidence="2">Uncharacterized protein</fullName>
    </submittedName>
</protein>
<feature type="compositionally biased region" description="Basic and acidic residues" evidence="1">
    <location>
        <begin position="188"/>
        <end position="197"/>
    </location>
</feature>
<feature type="region of interest" description="Disordered" evidence="1">
    <location>
        <begin position="271"/>
        <end position="511"/>
    </location>
</feature>
<gene>
    <name evidence="2" type="ORF">AVDCRST_MAG89-4184</name>
</gene>
<name>A0A6J4MUC9_9BACT</name>
<feature type="non-terminal residue" evidence="2">
    <location>
        <position position="753"/>
    </location>
</feature>
<feature type="region of interest" description="Disordered" evidence="1">
    <location>
        <begin position="524"/>
        <end position="585"/>
    </location>
</feature>
<feature type="compositionally biased region" description="Basic and acidic residues" evidence="1">
    <location>
        <begin position="53"/>
        <end position="77"/>
    </location>
</feature>
<proteinExistence type="predicted"/>
<reference evidence="2" key="1">
    <citation type="submission" date="2020-02" db="EMBL/GenBank/DDBJ databases">
        <authorList>
            <person name="Meier V. D."/>
        </authorList>
    </citation>
    <scope>NUCLEOTIDE SEQUENCE</scope>
    <source>
        <strain evidence="2">AVDCRST_MAG89</strain>
    </source>
</reference>
<feature type="region of interest" description="Disordered" evidence="1">
    <location>
        <begin position="599"/>
        <end position="753"/>
    </location>
</feature>
<feature type="compositionally biased region" description="Low complexity" evidence="1">
    <location>
        <begin position="473"/>
        <end position="487"/>
    </location>
</feature>